<dbReference type="Proteomes" id="UP001596106">
    <property type="component" value="Unassembled WGS sequence"/>
</dbReference>
<accession>A0ABW0IJ72</accession>
<proteinExistence type="predicted"/>
<dbReference type="SUPFAM" id="SSF46966">
    <property type="entry name" value="Spectrin repeat"/>
    <property type="match status" value="1"/>
</dbReference>
<dbReference type="RefSeq" id="WP_379850990.1">
    <property type="nucleotide sequence ID" value="NZ_JBHSMA010000017.1"/>
</dbReference>
<comment type="caution">
    <text evidence="1">The sequence shown here is derived from an EMBL/GenBank/DDBJ whole genome shotgun (WGS) entry which is preliminary data.</text>
</comment>
<evidence type="ECO:0000313" key="2">
    <source>
        <dbReference type="Proteomes" id="UP001596106"/>
    </source>
</evidence>
<protein>
    <submittedName>
        <fullName evidence="1">Uncharacterized protein</fullName>
    </submittedName>
</protein>
<name>A0ABW0IJ72_9BACT</name>
<dbReference type="EMBL" id="JBHSMA010000017">
    <property type="protein sequence ID" value="MFC5412954.1"/>
    <property type="molecule type" value="Genomic_DNA"/>
</dbReference>
<sequence>MATLAKTTDLLDETIETLGKEQLAQDNEDGLSLLQKWMEMLKQSENTQALAEKLTRLYEATTQESPDGDTIRNLLNEIADATEEFSGEVGPEGEIPAQLEGLTAALRNLTIQLS</sequence>
<reference evidence="2" key="1">
    <citation type="journal article" date="2019" name="Int. J. Syst. Evol. Microbiol.">
        <title>The Global Catalogue of Microorganisms (GCM) 10K type strain sequencing project: providing services to taxonomists for standard genome sequencing and annotation.</title>
        <authorList>
            <consortium name="The Broad Institute Genomics Platform"/>
            <consortium name="The Broad Institute Genome Sequencing Center for Infectious Disease"/>
            <person name="Wu L."/>
            <person name="Ma J."/>
        </authorList>
    </citation>
    <scope>NUCLEOTIDE SEQUENCE [LARGE SCALE GENOMIC DNA]</scope>
    <source>
        <strain evidence="2">CCUG 55250</strain>
    </source>
</reference>
<evidence type="ECO:0000313" key="1">
    <source>
        <dbReference type="EMBL" id="MFC5412954.1"/>
    </source>
</evidence>
<organism evidence="1 2">
    <name type="scientific">Larkinella bovis</name>
    <dbReference type="NCBI Taxonomy" id="683041"/>
    <lineage>
        <taxon>Bacteria</taxon>
        <taxon>Pseudomonadati</taxon>
        <taxon>Bacteroidota</taxon>
        <taxon>Cytophagia</taxon>
        <taxon>Cytophagales</taxon>
        <taxon>Spirosomataceae</taxon>
        <taxon>Larkinella</taxon>
    </lineage>
</organism>
<gene>
    <name evidence="1" type="ORF">ACFPMF_26760</name>
</gene>
<keyword evidence="2" id="KW-1185">Reference proteome</keyword>